<feature type="transmembrane region" description="Helical" evidence="1">
    <location>
        <begin position="62"/>
        <end position="85"/>
    </location>
</feature>
<evidence type="ECO:0000313" key="3">
    <source>
        <dbReference type="Proteomes" id="UP001596203"/>
    </source>
</evidence>
<keyword evidence="1" id="KW-0812">Transmembrane</keyword>
<proteinExistence type="predicted"/>
<reference evidence="3" key="1">
    <citation type="journal article" date="2019" name="Int. J. Syst. Evol. Microbiol.">
        <title>The Global Catalogue of Microorganisms (GCM) 10K type strain sequencing project: providing services to taxonomists for standard genome sequencing and annotation.</title>
        <authorList>
            <consortium name="The Broad Institute Genomics Platform"/>
            <consortium name="The Broad Institute Genome Sequencing Center for Infectious Disease"/>
            <person name="Wu L."/>
            <person name="Ma J."/>
        </authorList>
    </citation>
    <scope>NUCLEOTIDE SEQUENCE [LARGE SCALE GENOMIC DNA]</scope>
    <source>
        <strain evidence="3">ZS-35-S2</strain>
    </source>
</reference>
<feature type="transmembrane region" description="Helical" evidence="1">
    <location>
        <begin position="25"/>
        <end position="50"/>
    </location>
</feature>
<keyword evidence="1" id="KW-1133">Transmembrane helix</keyword>
<dbReference type="Pfam" id="PF12679">
    <property type="entry name" value="ABC2_membrane_2"/>
    <property type="match status" value="1"/>
</dbReference>
<gene>
    <name evidence="2" type="ORF">ACFP2T_01655</name>
</gene>
<comment type="caution">
    <text evidence="2">The sequence shown here is derived from an EMBL/GenBank/DDBJ whole genome shotgun (WGS) entry which is preliminary data.</text>
</comment>
<keyword evidence="1" id="KW-0472">Membrane</keyword>
<feature type="transmembrane region" description="Helical" evidence="1">
    <location>
        <begin position="237"/>
        <end position="257"/>
    </location>
</feature>
<keyword evidence="3" id="KW-1185">Reference proteome</keyword>
<sequence length="262" mass="26530">MTTEITLARVVRAEWTKLWSLRSTWFTLGSIAVLGTGLAAAIGYGVRVAIRSGDPAPTVADAVAMAFLPMDFLVLVAGVFGVLQISGEYGSGLVRATLTAVPRRWAVLCAKAVALVAATVPVLAVTCLAAFGVCQAMLGRDGASLGDPGVPGAILGATFCPVLMALFGLGIGAIVRHTAGAITALVVVLLLAPALLGPVLPGNREEEVLKYVPTIAGQAMYSVDGGGNPFEALSPGASAAVLAGWAGLLLVAGTAVLRRRDA</sequence>
<dbReference type="Proteomes" id="UP001596203">
    <property type="component" value="Unassembled WGS sequence"/>
</dbReference>
<dbReference type="RefSeq" id="WP_377416469.1">
    <property type="nucleotide sequence ID" value="NZ_JBHSPR010000001.1"/>
</dbReference>
<evidence type="ECO:0000256" key="1">
    <source>
        <dbReference type="SAM" id="Phobius"/>
    </source>
</evidence>
<name>A0ABW1K123_9ACTN</name>
<organism evidence="2 3">
    <name type="scientific">Plantactinospora solaniradicis</name>
    <dbReference type="NCBI Taxonomy" id="1723736"/>
    <lineage>
        <taxon>Bacteria</taxon>
        <taxon>Bacillati</taxon>
        <taxon>Actinomycetota</taxon>
        <taxon>Actinomycetes</taxon>
        <taxon>Micromonosporales</taxon>
        <taxon>Micromonosporaceae</taxon>
        <taxon>Plantactinospora</taxon>
    </lineage>
</organism>
<protein>
    <submittedName>
        <fullName evidence="2">ABC transporter permease</fullName>
    </submittedName>
</protein>
<feature type="transmembrane region" description="Helical" evidence="1">
    <location>
        <begin position="153"/>
        <end position="175"/>
    </location>
</feature>
<evidence type="ECO:0000313" key="2">
    <source>
        <dbReference type="EMBL" id="MFC6014902.1"/>
    </source>
</evidence>
<accession>A0ABW1K123</accession>
<feature type="transmembrane region" description="Helical" evidence="1">
    <location>
        <begin position="105"/>
        <end position="133"/>
    </location>
</feature>
<dbReference type="EMBL" id="JBHSPR010000001">
    <property type="protein sequence ID" value="MFC6014902.1"/>
    <property type="molecule type" value="Genomic_DNA"/>
</dbReference>
<feature type="transmembrane region" description="Helical" evidence="1">
    <location>
        <begin position="182"/>
        <end position="200"/>
    </location>
</feature>